<dbReference type="SUPFAM" id="SSF57783">
    <property type="entry name" value="Zinc beta-ribbon"/>
    <property type="match status" value="1"/>
</dbReference>
<evidence type="ECO:0000256" key="1">
    <source>
        <dbReference type="SAM" id="MobiDB-lite"/>
    </source>
</evidence>
<keyword evidence="3" id="KW-1185">Reference proteome</keyword>
<gene>
    <name evidence="2" type="ORF">AXF13_04630</name>
</gene>
<feature type="region of interest" description="Disordered" evidence="1">
    <location>
        <begin position="110"/>
        <end position="133"/>
    </location>
</feature>
<organism evidence="2 3">
    <name type="scientific">Desulfovibrio fairfieldensis</name>
    <dbReference type="NCBI Taxonomy" id="44742"/>
    <lineage>
        <taxon>Bacteria</taxon>
        <taxon>Pseudomonadati</taxon>
        <taxon>Thermodesulfobacteriota</taxon>
        <taxon>Desulfovibrionia</taxon>
        <taxon>Desulfovibrionales</taxon>
        <taxon>Desulfovibrionaceae</taxon>
        <taxon>Desulfovibrio</taxon>
    </lineage>
</organism>
<dbReference type="EMBL" id="CP014229">
    <property type="protein sequence ID" value="AMD89453.1"/>
    <property type="molecule type" value="Genomic_DNA"/>
</dbReference>
<dbReference type="STRING" id="44742.AXF13_04630"/>
<reference evidence="3" key="1">
    <citation type="submission" date="2016-02" db="EMBL/GenBank/DDBJ databases">
        <authorList>
            <person name="Holder M.E."/>
            <person name="Ajami N.J."/>
            <person name="Petrosino J.F."/>
        </authorList>
    </citation>
    <scope>NUCLEOTIDE SEQUENCE [LARGE SCALE GENOMIC DNA]</scope>
    <source>
        <strain evidence="3">CCUG 45958</strain>
    </source>
</reference>
<name>A0A0X8JII7_9BACT</name>
<sequence>MCYGMGCSHEQFSTGTCTDPRRCAIAEQAREEETRARRIASLRATPYLCPECDERGKAAYLKQDGSLYLCPKCGTEYDAAALLDAYQGMHDDLISDAEWAAARMEELKAAHPALVEETTEPESPAQAAPRKAA</sequence>
<dbReference type="Proteomes" id="UP000069241">
    <property type="component" value="Chromosome"/>
</dbReference>
<evidence type="ECO:0000313" key="2">
    <source>
        <dbReference type="EMBL" id="AMD89453.1"/>
    </source>
</evidence>
<proteinExistence type="predicted"/>
<dbReference type="KEGG" id="dfi:AXF13_04630"/>
<dbReference type="RefSeq" id="WP_062251824.1">
    <property type="nucleotide sequence ID" value="NZ_CP014229.1"/>
</dbReference>
<dbReference type="AlphaFoldDB" id="A0A0X8JII7"/>
<accession>A0A0X8JII7</accession>
<protein>
    <submittedName>
        <fullName evidence="2">Uncharacterized protein</fullName>
    </submittedName>
</protein>
<evidence type="ECO:0000313" key="3">
    <source>
        <dbReference type="Proteomes" id="UP000069241"/>
    </source>
</evidence>